<dbReference type="Gene3D" id="3.40.50.200">
    <property type="entry name" value="Peptidase S8/S53 domain"/>
    <property type="match status" value="1"/>
</dbReference>
<keyword evidence="2" id="KW-0645">Protease</keyword>
<reference evidence="8" key="1">
    <citation type="submission" date="2018-11" db="EMBL/GenBank/DDBJ databases">
        <title>Genome sequencing of a novel mesophilic and cellulolytic organism within the genus Hungateiclostridium.</title>
        <authorList>
            <person name="Rettenmaier R."/>
            <person name="Liebl W."/>
            <person name="Zverlov V."/>
        </authorList>
    </citation>
    <scope>NUCLEOTIDE SEQUENCE [LARGE SCALE GENOMIC DNA]</scope>
    <source>
        <strain evidence="8">N2K1</strain>
    </source>
</reference>
<evidence type="ECO:0000256" key="1">
    <source>
        <dbReference type="ARBA" id="ARBA00011073"/>
    </source>
</evidence>
<feature type="domain" description="Dockerin" evidence="6">
    <location>
        <begin position="273"/>
        <end position="341"/>
    </location>
</feature>
<dbReference type="GO" id="GO:0004553">
    <property type="term" value="F:hydrolase activity, hydrolyzing O-glycosyl compounds"/>
    <property type="evidence" value="ECO:0007669"/>
    <property type="project" value="InterPro"/>
</dbReference>
<dbReference type="SUPFAM" id="SSF63446">
    <property type="entry name" value="Type I dockerin domain"/>
    <property type="match status" value="2"/>
</dbReference>
<dbReference type="PROSITE" id="PS51892">
    <property type="entry name" value="SUBTILASE"/>
    <property type="match status" value="1"/>
</dbReference>
<dbReference type="Proteomes" id="UP000289166">
    <property type="component" value="Unassembled WGS sequence"/>
</dbReference>
<dbReference type="EMBL" id="RLII01000023">
    <property type="protein sequence ID" value="RXE58180.1"/>
    <property type="molecule type" value="Genomic_DNA"/>
</dbReference>
<organism evidence="7 8">
    <name type="scientific">Acetivibrio mesophilus</name>
    <dbReference type="NCBI Taxonomy" id="2487273"/>
    <lineage>
        <taxon>Bacteria</taxon>
        <taxon>Bacillati</taxon>
        <taxon>Bacillota</taxon>
        <taxon>Clostridia</taxon>
        <taxon>Eubacteriales</taxon>
        <taxon>Oscillospiraceae</taxon>
        <taxon>Acetivibrio</taxon>
    </lineage>
</organism>
<dbReference type="InterPro" id="IPR036852">
    <property type="entry name" value="Peptidase_S8/S53_dom_sf"/>
</dbReference>
<evidence type="ECO:0000313" key="8">
    <source>
        <dbReference type="Proteomes" id="UP000289166"/>
    </source>
</evidence>
<dbReference type="CDD" id="cd14256">
    <property type="entry name" value="Dockerin_I"/>
    <property type="match status" value="2"/>
</dbReference>
<evidence type="ECO:0000256" key="4">
    <source>
        <dbReference type="ARBA" id="ARBA00022825"/>
    </source>
</evidence>
<dbReference type="Pfam" id="PF00404">
    <property type="entry name" value="Dockerin_1"/>
    <property type="match status" value="2"/>
</dbReference>
<comment type="similarity">
    <text evidence="1 5">Belongs to the peptidase S8 family.</text>
</comment>
<dbReference type="PROSITE" id="PS00138">
    <property type="entry name" value="SUBTILASE_SER"/>
    <property type="match status" value="1"/>
</dbReference>
<dbReference type="GO" id="GO:0004252">
    <property type="term" value="F:serine-type endopeptidase activity"/>
    <property type="evidence" value="ECO:0007669"/>
    <property type="project" value="InterPro"/>
</dbReference>
<proteinExistence type="inferred from homology"/>
<evidence type="ECO:0000313" key="7">
    <source>
        <dbReference type="EMBL" id="RXE58180.1"/>
    </source>
</evidence>
<dbReference type="InterPro" id="IPR016134">
    <property type="entry name" value="Dockerin_dom"/>
</dbReference>
<dbReference type="PROSITE" id="PS51766">
    <property type="entry name" value="DOCKERIN"/>
    <property type="match status" value="2"/>
</dbReference>
<name>A0A4Q0I1S9_9FIRM</name>
<keyword evidence="8" id="KW-1185">Reference proteome</keyword>
<keyword evidence="4" id="KW-0720">Serine protease</keyword>
<dbReference type="SUPFAM" id="SSF52743">
    <property type="entry name" value="Subtilisin-like"/>
    <property type="match status" value="1"/>
</dbReference>
<evidence type="ECO:0000256" key="3">
    <source>
        <dbReference type="ARBA" id="ARBA00022801"/>
    </source>
</evidence>
<dbReference type="PANTHER" id="PTHR43806">
    <property type="entry name" value="PEPTIDASE S8"/>
    <property type="match status" value="1"/>
</dbReference>
<evidence type="ECO:0000259" key="6">
    <source>
        <dbReference type="PROSITE" id="PS51766"/>
    </source>
</evidence>
<dbReference type="InterPro" id="IPR036439">
    <property type="entry name" value="Dockerin_dom_sf"/>
</dbReference>
<dbReference type="InterPro" id="IPR050131">
    <property type="entry name" value="Peptidase_S8_subtilisin-like"/>
</dbReference>
<dbReference type="InterPro" id="IPR000209">
    <property type="entry name" value="Peptidase_S8/S53_dom"/>
</dbReference>
<accession>A0A4Q0I1S9</accession>
<keyword evidence="3" id="KW-0378">Hydrolase</keyword>
<sequence length="343" mass="36626">MNDLNNWASTMIKAVNYADAMDIKIVNISLGIYKFTIEGGNWPFDSNALNDAISQADVLFIVAAGNETRNIDDPENTIYPASYTAENIITVANTNGEDTLYQSSNFGAVSVDLAAPGTNIYSTIPTYFAGQGEPYDIKTGTSMSAPHVAGAAALLLSANPSLTTQQLKDIILSSVDVIPSLQGKVATGGRLNVAKAMKKIRSTVKIGDLDGNGEINQLDFDKLRAYLLGSSLTYKQLAAADVNGDGYVNALDLNIFNRYLSGISVTSHIGENRIYTYGDIDNNGIVNQSDYILISNYINGTGTLSDASLLAADANGDNTINQTDRYLLEDYISGEIANLPVGN</sequence>
<evidence type="ECO:0000256" key="2">
    <source>
        <dbReference type="ARBA" id="ARBA00022670"/>
    </source>
</evidence>
<dbReference type="PROSITE" id="PS00448">
    <property type="entry name" value="CLOS_CELLULOSOME_RPT"/>
    <property type="match status" value="1"/>
</dbReference>
<dbReference type="Pfam" id="PF00082">
    <property type="entry name" value="Peptidase_S8"/>
    <property type="match status" value="1"/>
</dbReference>
<feature type="domain" description="Dockerin" evidence="6">
    <location>
        <begin position="202"/>
        <end position="268"/>
    </location>
</feature>
<dbReference type="PANTHER" id="PTHR43806:SF11">
    <property type="entry name" value="CEREVISIN-RELATED"/>
    <property type="match status" value="1"/>
</dbReference>
<dbReference type="AlphaFoldDB" id="A0A4Q0I1S9"/>
<dbReference type="PROSITE" id="PS00018">
    <property type="entry name" value="EF_HAND_1"/>
    <property type="match status" value="2"/>
</dbReference>
<dbReference type="InterPro" id="IPR018247">
    <property type="entry name" value="EF_Hand_1_Ca_BS"/>
</dbReference>
<evidence type="ECO:0000256" key="5">
    <source>
        <dbReference type="PROSITE-ProRule" id="PRU01240"/>
    </source>
</evidence>
<dbReference type="InterPro" id="IPR002105">
    <property type="entry name" value="Dockerin_1_rpt"/>
</dbReference>
<comment type="caution">
    <text evidence="5">Lacks conserved residue(s) required for the propagation of feature annotation.</text>
</comment>
<gene>
    <name evidence="7" type="ORF">EFD62_13875</name>
</gene>
<dbReference type="GO" id="GO:0000272">
    <property type="term" value="P:polysaccharide catabolic process"/>
    <property type="evidence" value="ECO:0007669"/>
    <property type="project" value="InterPro"/>
</dbReference>
<dbReference type="Gene3D" id="1.10.1330.10">
    <property type="entry name" value="Dockerin domain"/>
    <property type="match status" value="2"/>
</dbReference>
<protein>
    <recommendedName>
        <fullName evidence="6">Dockerin domain-containing protein</fullName>
    </recommendedName>
</protein>
<dbReference type="InterPro" id="IPR023828">
    <property type="entry name" value="Peptidase_S8_Ser-AS"/>
</dbReference>
<comment type="caution">
    <text evidence="7">The sequence shown here is derived from an EMBL/GenBank/DDBJ whole genome shotgun (WGS) entry which is preliminary data.</text>
</comment>
<dbReference type="GO" id="GO:0006508">
    <property type="term" value="P:proteolysis"/>
    <property type="evidence" value="ECO:0007669"/>
    <property type="project" value="UniProtKB-KW"/>
</dbReference>
<dbReference type="OrthoDB" id="9798386at2"/>